<comment type="caution">
    <text evidence="9">The sequence shown here is derived from an EMBL/GenBank/DDBJ whole genome shotgun (WGS) entry which is preliminary data.</text>
</comment>
<dbReference type="SUPFAM" id="SSF161098">
    <property type="entry name" value="MetI-like"/>
    <property type="match status" value="1"/>
</dbReference>
<dbReference type="Gene3D" id="1.10.3720.10">
    <property type="entry name" value="MetI-like"/>
    <property type="match status" value="1"/>
</dbReference>
<accession>A0A5J5LCG6</accession>
<name>A0A5J5LCG6_HALHI</name>
<dbReference type="RefSeq" id="WP_151104263.1">
    <property type="nucleotide sequence ID" value="NZ_RQWK01000003.1"/>
</dbReference>
<evidence type="ECO:0000256" key="3">
    <source>
        <dbReference type="ARBA" id="ARBA00022475"/>
    </source>
</evidence>
<dbReference type="EMBL" id="RQWK01000003">
    <property type="protein sequence ID" value="KAA9404721.1"/>
    <property type="molecule type" value="Genomic_DNA"/>
</dbReference>
<dbReference type="InterPro" id="IPR035906">
    <property type="entry name" value="MetI-like_sf"/>
</dbReference>
<feature type="transmembrane region" description="Helical" evidence="7">
    <location>
        <begin position="211"/>
        <end position="233"/>
    </location>
</feature>
<dbReference type="PANTHER" id="PTHR30193">
    <property type="entry name" value="ABC TRANSPORTER PERMEASE PROTEIN"/>
    <property type="match status" value="1"/>
</dbReference>
<organism evidence="9 10">
    <name type="scientific">Haloarcula hispanica</name>
    <dbReference type="NCBI Taxonomy" id="51589"/>
    <lineage>
        <taxon>Archaea</taxon>
        <taxon>Methanobacteriati</taxon>
        <taxon>Methanobacteriota</taxon>
        <taxon>Stenosarchaea group</taxon>
        <taxon>Halobacteria</taxon>
        <taxon>Halobacteriales</taxon>
        <taxon>Haloarculaceae</taxon>
        <taxon>Haloarcula</taxon>
    </lineage>
</organism>
<gene>
    <name evidence="9" type="ORF">EGO51_18640</name>
</gene>
<dbReference type="GO" id="GO:0055085">
    <property type="term" value="P:transmembrane transport"/>
    <property type="evidence" value="ECO:0007669"/>
    <property type="project" value="InterPro"/>
</dbReference>
<keyword evidence="6 7" id="KW-0472">Membrane</keyword>
<feature type="transmembrane region" description="Helical" evidence="7">
    <location>
        <begin position="62"/>
        <end position="81"/>
    </location>
</feature>
<comment type="subcellular location">
    <subcellularLocation>
        <location evidence="1 7">Cell membrane</location>
        <topology evidence="1 7">Multi-pass membrane protein</topology>
    </subcellularLocation>
</comment>
<evidence type="ECO:0000256" key="7">
    <source>
        <dbReference type="RuleBase" id="RU363032"/>
    </source>
</evidence>
<keyword evidence="3" id="KW-1003">Cell membrane</keyword>
<evidence type="ECO:0000313" key="9">
    <source>
        <dbReference type="EMBL" id="KAA9404721.1"/>
    </source>
</evidence>
<feature type="transmembrane region" description="Helical" evidence="7">
    <location>
        <begin position="118"/>
        <end position="138"/>
    </location>
</feature>
<keyword evidence="5 7" id="KW-1133">Transmembrane helix</keyword>
<keyword evidence="4 7" id="KW-0812">Transmembrane</keyword>
<feature type="transmembrane region" description="Helical" evidence="7">
    <location>
        <begin position="87"/>
        <end position="106"/>
    </location>
</feature>
<comment type="similarity">
    <text evidence="7">Belongs to the binding-protein-dependent transport system permease family.</text>
</comment>
<feature type="domain" description="ABC transmembrane type-1" evidence="8">
    <location>
        <begin position="81"/>
        <end position="292"/>
    </location>
</feature>
<reference evidence="9 10" key="1">
    <citation type="submission" date="2018-11" db="EMBL/GenBank/DDBJ databases">
        <title>Genomic analysis of Haloarcula hispanica CBA1121.</title>
        <authorList>
            <person name="Kim Y.B."/>
            <person name="Roh S.W."/>
        </authorList>
    </citation>
    <scope>NUCLEOTIDE SEQUENCE [LARGE SCALE GENOMIC DNA]</scope>
    <source>
        <strain evidence="9 10">CBA1121</strain>
    </source>
</reference>
<proteinExistence type="inferred from homology"/>
<evidence type="ECO:0000256" key="2">
    <source>
        <dbReference type="ARBA" id="ARBA00022448"/>
    </source>
</evidence>
<dbReference type="GO" id="GO:0005886">
    <property type="term" value="C:plasma membrane"/>
    <property type="evidence" value="ECO:0007669"/>
    <property type="project" value="UniProtKB-SubCell"/>
</dbReference>
<evidence type="ECO:0000256" key="1">
    <source>
        <dbReference type="ARBA" id="ARBA00004651"/>
    </source>
</evidence>
<evidence type="ECO:0000256" key="6">
    <source>
        <dbReference type="ARBA" id="ARBA00023136"/>
    </source>
</evidence>
<evidence type="ECO:0000256" key="4">
    <source>
        <dbReference type="ARBA" id="ARBA00022692"/>
    </source>
</evidence>
<feature type="transmembrane region" description="Helical" evidence="7">
    <location>
        <begin position="271"/>
        <end position="293"/>
    </location>
</feature>
<dbReference type="Proteomes" id="UP000326244">
    <property type="component" value="Unassembled WGS sequence"/>
</dbReference>
<evidence type="ECO:0000256" key="5">
    <source>
        <dbReference type="ARBA" id="ARBA00022989"/>
    </source>
</evidence>
<keyword evidence="2 7" id="KW-0813">Transport</keyword>
<dbReference type="AlphaFoldDB" id="A0A5J5LCG6"/>
<dbReference type="Pfam" id="PF00528">
    <property type="entry name" value="BPD_transp_1"/>
    <property type="match status" value="1"/>
</dbReference>
<dbReference type="InterPro" id="IPR051393">
    <property type="entry name" value="ABC_transporter_permease"/>
</dbReference>
<dbReference type="PROSITE" id="PS50928">
    <property type="entry name" value="ABC_TM1"/>
    <property type="match status" value="1"/>
</dbReference>
<evidence type="ECO:0000259" key="8">
    <source>
        <dbReference type="PROSITE" id="PS50928"/>
    </source>
</evidence>
<sequence length="300" mass="33002">MSHYSETVGGGRYERVLLWVEDHLRWILTLPALAVLAAFFIYPVGRALVLSLYQFDTGGRQFVALENYVAILTAGAFWQSLWITAKFMFFAVSLEVGLGIAIAFVLNSKVRFRGLIQTIGLVPLVISPTVVALLWQLLYQNGGVLDSLVAPLTNGPVPWLSDPSIALYALVLPDVWQMTPLVTLIVLAGLQSVPDHVQEAAMMDGAGRMRRLVDVTLPYIKELVVLVLILRVIGTMRVFAKVFVLTRGGPAKSTEVISMAMYREAFSYGNYGRASTMALLLLLIALAITYAFATVSEVEF</sequence>
<dbReference type="PANTHER" id="PTHR30193:SF37">
    <property type="entry name" value="INNER MEMBRANE ABC TRANSPORTER PERMEASE PROTEIN YCJO"/>
    <property type="match status" value="1"/>
</dbReference>
<protein>
    <submittedName>
        <fullName evidence="9">Sugar ABC transporter permease</fullName>
    </submittedName>
</protein>
<dbReference type="CDD" id="cd06261">
    <property type="entry name" value="TM_PBP2"/>
    <property type="match status" value="1"/>
</dbReference>
<evidence type="ECO:0000313" key="10">
    <source>
        <dbReference type="Proteomes" id="UP000326244"/>
    </source>
</evidence>
<feature type="transmembrane region" description="Helical" evidence="7">
    <location>
        <begin position="26"/>
        <end position="50"/>
    </location>
</feature>
<dbReference type="InterPro" id="IPR000515">
    <property type="entry name" value="MetI-like"/>
</dbReference>